<sequence length="181" mass="20845">MKLKIIYILCFLLCFSCANNTKADQMMTKDEAVESEEFKVDKSDLRDDLDEKNKNAIEIDFSLNAINSEIEEKLQANYEAKVLAVKHPEFQEVIKEQLANSTKFNFSLPDSIQTIEIKDIVFAGNLKKENDSIYKQKVLYTSLINSKHTQKDSALVVMKRTMIVIDNSLKMNTSFLFEKLD</sequence>
<evidence type="ECO:0008006" key="4">
    <source>
        <dbReference type="Google" id="ProtNLM"/>
    </source>
</evidence>
<reference evidence="2 3" key="1">
    <citation type="submission" date="2020-07" db="EMBL/GenBank/DDBJ databases">
        <title>Description of Kordia aestuariivivens sp. nov., isolated from a tidal flat.</title>
        <authorList>
            <person name="Park S."/>
            <person name="Yoon J.-H."/>
        </authorList>
    </citation>
    <scope>NUCLEOTIDE SEQUENCE [LARGE SCALE GENOMIC DNA]</scope>
    <source>
        <strain evidence="2 3">YSTF-M3</strain>
    </source>
</reference>
<dbReference type="EMBL" id="JACGWS010000008">
    <property type="protein sequence ID" value="MBC8755695.1"/>
    <property type="molecule type" value="Genomic_DNA"/>
</dbReference>
<comment type="caution">
    <text evidence="2">The sequence shown here is derived from an EMBL/GenBank/DDBJ whole genome shotgun (WGS) entry which is preliminary data.</text>
</comment>
<protein>
    <recommendedName>
        <fullName evidence="4">Lipoprotein</fullName>
    </recommendedName>
</protein>
<evidence type="ECO:0000313" key="2">
    <source>
        <dbReference type="EMBL" id="MBC8755695.1"/>
    </source>
</evidence>
<accession>A0ABR7QAU6</accession>
<feature type="chain" id="PRO_5045954823" description="Lipoprotein" evidence="1">
    <location>
        <begin position="24"/>
        <end position="181"/>
    </location>
</feature>
<keyword evidence="3" id="KW-1185">Reference proteome</keyword>
<dbReference type="RefSeq" id="WP_187562744.1">
    <property type="nucleotide sequence ID" value="NZ_JACGWS010000008.1"/>
</dbReference>
<name>A0ABR7QAU6_9FLAO</name>
<keyword evidence="1" id="KW-0732">Signal</keyword>
<organism evidence="2 3">
    <name type="scientific">Kordia aestuariivivens</name>
    <dbReference type="NCBI Taxonomy" id="2759037"/>
    <lineage>
        <taxon>Bacteria</taxon>
        <taxon>Pseudomonadati</taxon>
        <taxon>Bacteroidota</taxon>
        <taxon>Flavobacteriia</taxon>
        <taxon>Flavobacteriales</taxon>
        <taxon>Flavobacteriaceae</taxon>
        <taxon>Kordia</taxon>
    </lineage>
</organism>
<evidence type="ECO:0000313" key="3">
    <source>
        <dbReference type="Proteomes" id="UP000619238"/>
    </source>
</evidence>
<proteinExistence type="predicted"/>
<evidence type="ECO:0000256" key="1">
    <source>
        <dbReference type="SAM" id="SignalP"/>
    </source>
</evidence>
<dbReference type="Proteomes" id="UP000619238">
    <property type="component" value="Unassembled WGS sequence"/>
</dbReference>
<feature type="signal peptide" evidence="1">
    <location>
        <begin position="1"/>
        <end position="23"/>
    </location>
</feature>
<gene>
    <name evidence="2" type="ORF">H2O64_13550</name>
</gene>